<dbReference type="Gene3D" id="1.25.10.10">
    <property type="entry name" value="Leucine-rich Repeat Variant"/>
    <property type="match status" value="1"/>
</dbReference>
<dbReference type="GeneTree" id="ENSGT00940000156217"/>
<proteinExistence type="predicted"/>
<dbReference type="AlphaFoldDB" id="A0A452V2G7"/>
<dbReference type="PANTHER" id="PTHR21567">
    <property type="entry name" value="CLASP"/>
    <property type="match status" value="1"/>
</dbReference>
<dbReference type="InterPro" id="IPR011989">
    <property type="entry name" value="ARM-like"/>
</dbReference>
<dbReference type="SUPFAM" id="SSF48371">
    <property type="entry name" value="ARM repeat"/>
    <property type="match status" value="1"/>
</dbReference>
<sequence length="252" mass="27502">MGQEAHPSSGAAQGAEWLRDLTRLLEAKEYQSRMEGVGRLLEHCKATPELITANLVQVFDAFTPRLQDSNKKVNQWALESLAKMIPLLKESLHPMLLSIIVAVADNLNSKNSGIYATAVTALDAMIENLDKLCLLQAFAGRVRFLSGRAVLDVVERLSALVASVYPQKPQAVERHVLPVLWGFLSSVSGNGVLPGLSGNVRTVVCWLSRSLQEQMQALAAAQPQQVLRTLQELLDAASPLLHGWNSVVTGYQ</sequence>
<dbReference type="PANTHER" id="PTHR21567:SF42">
    <property type="entry name" value="TOG ARRAY REGULATOR OF AXONEMAL MICROTUBULES PROTEIN 2"/>
    <property type="match status" value="1"/>
</dbReference>
<dbReference type="Ensembl" id="ENSUMAT00000032681.1">
    <property type="protein sequence ID" value="ENSUMAP00000027637.1"/>
    <property type="gene ID" value="ENSUMAG00000020051.1"/>
</dbReference>
<dbReference type="InterPro" id="IPR016024">
    <property type="entry name" value="ARM-type_fold"/>
</dbReference>
<dbReference type="GO" id="GO:0000226">
    <property type="term" value="P:microtubule cytoskeleton organization"/>
    <property type="evidence" value="ECO:0007669"/>
    <property type="project" value="TreeGrafter"/>
</dbReference>
<reference evidence="1" key="1">
    <citation type="submission" date="2019-03" db="UniProtKB">
        <authorList>
            <consortium name="Ensembl"/>
        </authorList>
    </citation>
    <scope>IDENTIFICATION</scope>
</reference>
<gene>
    <name evidence="1" type="primary">TOGARAM2</name>
</gene>
<organism evidence="1">
    <name type="scientific">Ursus maritimus</name>
    <name type="common">Polar bear</name>
    <name type="synonym">Thalarctos maritimus</name>
    <dbReference type="NCBI Taxonomy" id="29073"/>
    <lineage>
        <taxon>Eukaryota</taxon>
        <taxon>Metazoa</taxon>
        <taxon>Chordata</taxon>
        <taxon>Craniata</taxon>
        <taxon>Vertebrata</taxon>
        <taxon>Euteleostomi</taxon>
        <taxon>Mammalia</taxon>
        <taxon>Eutheria</taxon>
        <taxon>Laurasiatheria</taxon>
        <taxon>Carnivora</taxon>
        <taxon>Caniformia</taxon>
        <taxon>Ursidae</taxon>
        <taxon>Ursus</taxon>
    </lineage>
</organism>
<dbReference type="GO" id="GO:0005881">
    <property type="term" value="C:cytoplasmic microtubule"/>
    <property type="evidence" value="ECO:0007669"/>
    <property type="project" value="TreeGrafter"/>
</dbReference>
<accession>A0A452V2G7</accession>
<dbReference type="GO" id="GO:0005929">
    <property type="term" value="C:cilium"/>
    <property type="evidence" value="ECO:0007669"/>
    <property type="project" value="TreeGrafter"/>
</dbReference>
<name>A0A452V2G7_URSMA</name>
<protein>
    <submittedName>
        <fullName evidence="1">TOG array regulator of axonemal microtubules 2</fullName>
    </submittedName>
</protein>
<evidence type="ECO:0000313" key="1">
    <source>
        <dbReference type="Ensembl" id="ENSUMAP00000027637"/>
    </source>
</evidence>
<dbReference type="GO" id="GO:0008017">
    <property type="term" value="F:microtubule binding"/>
    <property type="evidence" value="ECO:0007669"/>
    <property type="project" value="TreeGrafter"/>
</dbReference>